<dbReference type="Gene3D" id="2.160.20.10">
    <property type="entry name" value="Single-stranded right-handed beta-helix, Pectin lyase-like"/>
    <property type="match status" value="1"/>
</dbReference>
<dbReference type="PANTHER" id="PTHR37467">
    <property type="entry name" value="EXPORTED CALCIUM-BINDING GLYCOPROTEIN-RELATED"/>
    <property type="match status" value="1"/>
</dbReference>
<proteinExistence type="predicted"/>
<evidence type="ECO:0000256" key="4">
    <source>
        <dbReference type="ARBA" id="ARBA00022729"/>
    </source>
</evidence>
<name>A0A3B1B4Q2_9ZZZZ</name>
<comment type="subcellular location">
    <subcellularLocation>
        <location evidence="1">Secreted</location>
    </subcellularLocation>
</comment>
<keyword evidence="4" id="KW-0732">Signal</keyword>
<sequence length="1724" mass="186839">MDRVKFIFLGSIVLLLLTTGNAFATCDSSLPATGTRDDVFIIVNDNSIDSCGVGTYYAQQRGIGRNNIIHVSAPVSFFITWTEFKIMRDQIITFMRANTFKDSSIVPVVCPATSESAVYCQESMDQLRAQTKVNYIITTKGVPSRVVVDGSTLPFKTAPTSIDNYLRHWLVNYYARDVVFNSNIRASAFGDGQTLRTVNPAIDGELIIGRLDGLDATAAKRLVDRAITAEKNGIYGKHYGSKFGSTGGRAVWLNYAVSGQYNYGDAATGWQYQHGIFGGLENQIDLTMNAIRFDQNINCLTHIDSSAATAAGKSPQECVVKLTRGADAVIGKPNSRQPLVDNALVYLGSLDGQPTNGSFTGFMNWRKDTSCAVTLCKNTSDPALCELNSTDTFKEINTQCAGVADGFIGYNFQSYPVAFMAAWPTSWYQTTASDIEQWLHQGGGDLNKLAFPQVISGDSADADGNSVWFKNSDEVANAQCFSDLSLTTQGNCTNDRRLYAFVNKTEFTTKTSDLLQLDQYRISFKYKVTNFKASPAAQLRFRVGVFLKEPEYNFFQVNYGLKTFNLVGDTNAHIIPEGNSAWVEVETFVTLDPAKHATARSACLNDTTGKRKCFERVAASFLDTPWSGTYDGVKIRLETTGKFSGELGIDDVQIQQVNATTQSFTLNNGGFTLGHEQVAAGDHAANFLSRLNGTAFWGSMSHHQSGGHSFDKHPLETLIYFMRGLPLGDAVWFAENYNSGVLYGDPLYSPAAIKFNKLNTYNFVLDSAALVADTVNGNDSTIVTTTFAVDYCAGNVFFICDQQATWISTGLSGTGGQQDTNLGVWDATAITAGQYTLRLAVTSTNSVSTKSQTFYDYYPVVVANQTSDFDGDGVSDAIELAAGMNPTSTDSDNDGLSDSAELAAGTDPIASDSDGDGVSDGDEVLKFGTDPLNADTDGDLMPDGWELTYAGLDPLVDDAALDPDLDNLINLDEFKAGTNPIRPDTDRDGINDGEEVANATDPTIRTDTDLDGMSDDWETIRGTRVNRDDARFDADQDGVDNIIEFIYRTLPLDNTSTPLVKTVYVDAINGNDATGDGSITSPFASFSAGYNAAAIGDTVQLASGSYGVVNFLQLNKMVAIKGQADRSVTLTLPFLYATFSRWLSFSDMKLNVNSIAYVSNTRNLLFRNVELGLKVSLTMTANTKVSFERVLVTNNGTATAIVAKDVATDNRTELNIRNSTIAGFTLGVDWNGSYFLRVVNTIMANTSDLQDIFGYQVRNSLLNDAALATNFSNLVGDAKFVDAANGDYHVLPASPAVDTGSPFYRAINEPVGHRLNIGFYSNTAEATTAIDTDGDGMPDGWETAVGLNPLLADNTIDSDNDGVVNALEYRFATQPLISGSRRNLRYTFLNPNFTSSTVEAMALVDGSYINGTKFVRLDQFETTSFDMTTFDQRRPFSSNKPIAFASDVDGTDMPVVNWMSGYDFVIPNYRQDHTYYLTSLFGTTRVTVTTDTTQTYIVHRGRTTIIAAGSLNTLSAIIHAESPIVVSHSAKLSSGVLIDNYVVPPASKEVTGIKTRNIILGALQDNTHITLYYSDGSQQVVLLNSGGRHLITSDNTSAQGQGEAVRIIADKPIAAIQGADSDGIEATAFWDPIFFARRYGFPINTQYIAVACHETAVINLYDQGAVVDTQTCTATGNTPGKAYFGAASSGINISAGQYIISDKPIYIIYESSSNNDEKNILGAL</sequence>
<gene>
    <name evidence="7" type="ORF">MNBD_GAMMA22-1105</name>
</gene>
<organism evidence="7">
    <name type="scientific">hydrothermal vent metagenome</name>
    <dbReference type="NCBI Taxonomy" id="652676"/>
    <lineage>
        <taxon>unclassified sequences</taxon>
        <taxon>metagenomes</taxon>
        <taxon>ecological metagenomes</taxon>
    </lineage>
</organism>
<evidence type="ECO:0000256" key="5">
    <source>
        <dbReference type="ARBA" id="ARBA00022837"/>
    </source>
</evidence>
<evidence type="ECO:0000256" key="6">
    <source>
        <dbReference type="SAM" id="MobiDB-lite"/>
    </source>
</evidence>
<accession>A0A3B1B4Q2</accession>
<dbReference type="SUPFAM" id="SSF51126">
    <property type="entry name" value="Pectin lyase-like"/>
    <property type="match status" value="1"/>
</dbReference>
<protein>
    <recommendedName>
        <fullName evidence="2">Probable pectate lyase C</fullName>
    </recommendedName>
</protein>
<dbReference type="Pfam" id="PF18884">
    <property type="entry name" value="TSP3_bac"/>
    <property type="match status" value="5"/>
</dbReference>
<reference evidence="7" key="1">
    <citation type="submission" date="2018-06" db="EMBL/GenBank/DDBJ databases">
        <authorList>
            <person name="Zhirakovskaya E."/>
        </authorList>
    </citation>
    <scope>NUCLEOTIDE SEQUENCE</scope>
</reference>
<dbReference type="EMBL" id="UOFS01000042">
    <property type="protein sequence ID" value="VAX00047.1"/>
    <property type="molecule type" value="Genomic_DNA"/>
</dbReference>
<dbReference type="InterPro" id="IPR011050">
    <property type="entry name" value="Pectin_lyase_fold/virulence"/>
</dbReference>
<evidence type="ECO:0000256" key="3">
    <source>
        <dbReference type="ARBA" id="ARBA00022525"/>
    </source>
</evidence>
<keyword evidence="3" id="KW-0964">Secreted</keyword>
<evidence type="ECO:0000256" key="1">
    <source>
        <dbReference type="ARBA" id="ARBA00004613"/>
    </source>
</evidence>
<feature type="region of interest" description="Disordered" evidence="6">
    <location>
        <begin position="883"/>
        <end position="939"/>
    </location>
</feature>
<dbReference type="InterPro" id="IPR053180">
    <property type="entry name" value="Ca-binding_acidic-repeat"/>
</dbReference>
<dbReference type="GO" id="GO:0005509">
    <property type="term" value="F:calcium ion binding"/>
    <property type="evidence" value="ECO:0007669"/>
    <property type="project" value="InterPro"/>
</dbReference>
<dbReference type="PANTHER" id="PTHR37467:SF1">
    <property type="entry name" value="EXPORTED CALCIUM-BINDING GLYCOPROTEIN"/>
    <property type="match status" value="1"/>
</dbReference>
<dbReference type="InterPro" id="IPR012334">
    <property type="entry name" value="Pectin_lyas_fold"/>
</dbReference>
<dbReference type="Gene3D" id="4.10.1080.10">
    <property type="entry name" value="TSP type-3 repeat"/>
    <property type="match status" value="1"/>
</dbReference>
<dbReference type="InterPro" id="IPR028974">
    <property type="entry name" value="TSP_type-3_rpt"/>
</dbReference>
<dbReference type="InterPro" id="IPR018247">
    <property type="entry name" value="EF_Hand_1_Ca_BS"/>
</dbReference>
<evidence type="ECO:0000313" key="7">
    <source>
        <dbReference type="EMBL" id="VAX00047.1"/>
    </source>
</evidence>
<evidence type="ECO:0000256" key="2">
    <source>
        <dbReference type="ARBA" id="ARBA00016512"/>
    </source>
</evidence>
<keyword evidence="5" id="KW-0106">Calcium</keyword>
<dbReference type="PROSITE" id="PS00018">
    <property type="entry name" value="EF_HAND_1"/>
    <property type="match status" value="1"/>
</dbReference>
<feature type="compositionally biased region" description="Acidic residues" evidence="6">
    <location>
        <begin position="913"/>
        <end position="922"/>
    </location>
</feature>
<dbReference type="InterPro" id="IPR059100">
    <property type="entry name" value="TSP3_bac"/>
</dbReference>
<feature type="compositionally biased region" description="Polar residues" evidence="6">
    <location>
        <begin position="885"/>
        <end position="896"/>
    </location>
</feature>